<dbReference type="Proteomes" id="UP000030688">
    <property type="component" value="Unassembled WGS sequence"/>
</dbReference>
<gene>
    <name evidence="2" type="ORF">PFBG_01721</name>
</gene>
<keyword evidence="1" id="KW-0812">Transmembrane</keyword>
<evidence type="ECO:0000256" key="1">
    <source>
        <dbReference type="SAM" id="Phobius"/>
    </source>
</evidence>
<feature type="transmembrane region" description="Helical" evidence="1">
    <location>
        <begin position="208"/>
        <end position="232"/>
    </location>
</feature>
<dbReference type="OrthoDB" id="10421290at2759"/>
<dbReference type="InterPro" id="IPR006373">
    <property type="entry name" value="VSA_Rifin"/>
</dbReference>
<dbReference type="AlphaFoldDB" id="W7FQL8"/>
<reference evidence="2 3" key="2">
    <citation type="submission" date="2013-02" db="EMBL/GenBank/DDBJ databases">
        <title>The Genome Sequence of Plasmodium falciparum 7G8.</title>
        <authorList>
            <consortium name="The Broad Institute Genome Sequencing Platform"/>
            <consortium name="The Broad Institute Genome Sequencing Center for Infectious Disease"/>
            <person name="Neafsey D."/>
            <person name="Cheeseman I."/>
            <person name="Volkman S."/>
            <person name="Adams J."/>
            <person name="Walker B."/>
            <person name="Young S.K."/>
            <person name="Zeng Q."/>
            <person name="Gargeya S."/>
            <person name="Fitzgerald M."/>
            <person name="Haas B."/>
            <person name="Abouelleil A."/>
            <person name="Alvarado L."/>
            <person name="Arachchi H.M."/>
            <person name="Berlin A.M."/>
            <person name="Chapman S.B."/>
            <person name="Dewar J."/>
            <person name="Goldberg J."/>
            <person name="Griggs A."/>
            <person name="Gujja S."/>
            <person name="Hansen M."/>
            <person name="Howarth C."/>
            <person name="Imamovic A."/>
            <person name="Larimer J."/>
            <person name="McCowan C."/>
            <person name="Murphy C."/>
            <person name="Neiman D."/>
            <person name="Pearson M."/>
            <person name="Priest M."/>
            <person name="Roberts A."/>
            <person name="Saif S."/>
            <person name="Shea T."/>
            <person name="Sisk P."/>
            <person name="Sykes S."/>
            <person name="Wortman J."/>
            <person name="Nusbaum C."/>
            <person name="Birren B."/>
        </authorList>
    </citation>
    <scope>NUCLEOTIDE SEQUENCE [LARGE SCALE GENOMIC DNA]</scope>
    <source>
        <strain evidence="2 3">7G8</strain>
    </source>
</reference>
<proteinExistence type="predicted"/>
<evidence type="ECO:0000313" key="3">
    <source>
        <dbReference type="Proteomes" id="UP000030688"/>
    </source>
</evidence>
<protein>
    <recommendedName>
        <fullName evidence="4">Rifin</fullName>
    </recommendedName>
</protein>
<dbReference type="EMBL" id="KE123602">
    <property type="protein sequence ID" value="EUR74120.1"/>
    <property type="molecule type" value="Genomic_DNA"/>
</dbReference>
<keyword evidence="1" id="KW-1133">Transmembrane helix</keyword>
<dbReference type="Pfam" id="PF02009">
    <property type="entry name" value="RIFIN"/>
    <property type="match status" value="2"/>
</dbReference>
<organism evidence="2 3">
    <name type="scientific">Plasmodium falciparum (isolate 7G8)</name>
    <dbReference type="NCBI Taxonomy" id="57266"/>
    <lineage>
        <taxon>Eukaryota</taxon>
        <taxon>Sar</taxon>
        <taxon>Alveolata</taxon>
        <taxon>Apicomplexa</taxon>
        <taxon>Aconoidasida</taxon>
        <taxon>Haemosporida</taxon>
        <taxon>Plasmodiidae</taxon>
        <taxon>Plasmodium</taxon>
        <taxon>Plasmodium (Laverania)</taxon>
    </lineage>
</organism>
<name>W7FQL8_PLAF8</name>
<evidence type="ECO:0000313" key="2">
    <source>
        <dbReference type="EMBL" id="EUR74120.1"/>
    </source>
</evidence>
<keyword evidence="1" id="KW-0472">Membrane</keyword>
<reference evidence="3" key="1">
    <citation type="submission" date="2007-11" db="EMBL/GenBank/DDBJ databases">
        <authorList>
            <consortium name="The Broad Institute Genome Sequencing Platform"/>
            <person name="Volkman S.K."/>
            <person name="Daily J.P."/>
            <person name="Sarr O."/>
            <person name="Ndiaye D."/>
            <person name="Ndir O."/>
            <person name="Mboup S."/>
            <person name="Lukens A."/>
            <person name="Stange-Thomann N."/>
            <person name="Mauceli E."/>
            <person name="Gnerre S."/>
            <person name="Jaffe D."/>
            <person name="Zainoun J."/>
            <person name="Wiegand R.C."/>
            <person name="Birren B."/>
            <person name="Galagan J."/>
            <person name="Lander E."/>
            <person name="Wirth D.F."/>
        </authorList>
    </citation>
    <scope>NUCLEOTIDE SEQUENCE [LARGE SCALE GENOMIC DNA]</scope>
    <source>
        <strain evidence="3">7G8</strain>
    </source>
</reference>
<evidence type="ECO:0008006" key="4">
    <source>
        <dbReference type="Google" id="ProtNLM"/>
    </source>
</evidence>
<sequence>MTKERNLCCNNLIIAHHNDYENMKKECKDQCHKEIQKIVLKDKIEKELTEKLAALYRDIFTEDIPTCICEKSLSGKVEKTCFKCGGILGGGLEPTVGLLVTVAVNQLTKTATVSSIAAANKDIWLTLINSKNYNTVSGLTTSAKTTKEVGTTCLRNTPRLKPAYDAIFNKSKVWFGPAKQAGIVATSNKEASIQSVEFGKITTASTSYYTAIVASGVVIIFIVVVMVFIYLFNITLW</sequence>
<accession>W7FQL8</accession>